<dbReference type="PANTHER" id="PTHR23151">
    <property type="entry name" value="DIHYDROLIPOAMIDE ACETYL/SUCCINYL-TRANSFERASE-RELATED"/>
    <property type="match status" value="1"/>
</dbReference>
<keyword evidence="4 8" id="KW-0450">Lipoyl</keyword>
<dbReference type="EMBL" id="BROH01000001">
    <property type="protein sequence ID" value="GKY87084.1"/>
    <property type="molecule type" value="Genomic_DNA"/>
</dbReference>
<reference evidence="12" key="1">
    <citation type="journal article" date="2023" name="Int. J. Syst. Evol. Microbiol.">
        <title>Sinisalibacter aestuarii sp. nov., isolated from estuarine sediment of the Arakawa River.</title>
        <authorList>
            <person name="Arafat S.T."/>
            <person name="Hirano S."/>
            <person name="Sato A."/>
            <person name="Takeuchi K."/>
            <person name="Yasuda T."/>
            <person name="Terahara T."/>
            <person name="Hamada M."/>
            <person name="Kobayashi T."/>
        </authorList>
    </citation>
    <scope>NUCLEOTIDE SEQUENCE</scope>
    <source>
        <strain evidence="12">B-399</strain>
    </source>
</reference>
<keyword evidence="3 8" id="KW-0808">Transferase</keyword>
<dbReference type="InterPro" id="IPR023213">
    <property type="entry name" value="CAT-like_dom_sf"/>
</dbReference>
<comment type="cofactor">
    <cofactor evidence="8">
        <name>(R)-lipoate</name>
        <dbReference type="ChEBI" id="CHEBI:83088"/>
    </cofactor>
    <text evidence="8">Binds 1 lipoyl cofactor covalently.</text>
</comment>
<gene>
    <name evidence="12" type="ORF">STA1M1_09530</name>
</gene>
<evidence type="ECO:0000256" key="1">
    <source>
        <dbReference type="ARBA" id="ARBA00007317"/>
    </source>
</evidence>
<keyword evidence="5 8" id="KW-0012">Acyltransferase</keyword>
<sequence>MPITLTMPALSPTMEEGTLATWLIAVGDKFEAGDVVAEIETDKATMEFEVPEGGTLARIDVPAGTEGVAVGTVIATIALDGEDVDTVASATPTNAAAPAAEPAPEDAARPEPANAPQPAPAADGNRLFASPLARRIAAEKGIDLADVPGSGPRGRIVRLDVEAALSGGAATSGASAAAAATAPAQAQATTDAGPYREGTYEVVELDNMRKTIARRLTESKQTVPHFYLRADVELDALLALRSQLNAAAPAGADEAPAYKISVNDLVIKALARALHDVPDANVTWADGSMLRHHAVDVAVAVAIDGGLITPIIRDAEQKSISAISNAMKDLAARARSRKLSPEEYQGGTTSVSNLGMFGVTSFDAVINPPHGTILAVGAGTRRAVVRDSGIEAATVMTVTLSVDHRVVDGAVGAELLAAFKRLIESPLALIA</sequence>
<dbReference type="InterPro" id="IPR004167">
    <property type="entry name" value="PSBD"/>
</dbReference>
<comment type="subunit">
    <text evidence="2">Forms a 24-polypeptide structural core with octahedral symmetry.</text>
</comment>
<dbReference type="Gene3D" id="3.30.559.10">
    <property type="entry name" value="Chloramphenicol acetyltransferase-like domain"/>
    <property type="match status" value="1"/>
</dbReference>
<dbReference type="PROSITE" id="PS00189">
    <property type="entry name" value="LIPOYL"/>
    <property type="match status" value="1"/>
</dbReference>
<dbReference type="NCBIfam" id="TIGR01349">
    <property type="entry name" value="PDHac_trf_mito"/>
    <property type="match status" value="1"/>
</dbReference>
<organism evidence="12 13">
    <name type="scientific">Sinisalibacter aestuarii</name>
    <dbReference type="NCBI Taxonomy" id="2949426"/>
    <lineage>
        <taxon>Bacteria</taxon>
        <taxon>Pseudomonadati</taxon>
        <taxon>Pseudomonadota</taxon>
        <taxon>Alphaproteobacteria</taxon>
        <taxon>Rhodobacterales</taxon>
        <taxon>Roseobacteraceae</taxon>
        <taxon>Sinisalibacter</taxon>
    </lineage>
</organism>
<dbReference type="Pfam" id="PF00364">
    <property type="entry name" value="Biotin_lipoyl"/>
    <property type="match status" value="1"/>
</dbReference>
<keyword evidence="13" id="KW-1185">Reference proteome</keyword>
<name>A0ABQ5LQ85_9RHOB</name>
<dbReference type="Pfam" id="PF02817">
    <property type="entry name" value="E3_binding"/>
    <property type="match status" value="1"/>
</dbReference>
<dbReference type="PROSITE" id="PS50968">
    <property type="entry name" value="BIOTINYL_LIPOYL"/>
    <property type="match status" value="1"/>
</dbReference>
<dbReference type="Proteomes" id="UP001144205">
    <property type="component" value="Unassembled WGS sequence"/>
</dbReference>
<protein>
    <recommendedName>
        <fullName evidence="8">Acetyltransferase component of pyruvate dehydrogenase complex</fullName>
        <ecNumber evidence="8">2.3.1.12</ecNumber>
    </recommendedName>
</protein>
<feature type="domain" description="Lipoyl-binding" evidence="10">
    <location>
        <begin position="2"/>
        <end position="78"/>
    </location>
</feature>
<dbReference type="InterPro" id="IPR000089">
    <property type="entry name" value="Biotin_lipoyl"/>
</dbReference>
<dbReference type="PANTHER" id="PTHR23151:SF90">
    <property type="entry name" value="DIHYDROLIPOYLLYSINE-RESIDUE ACETYLTRANSFERASE COMPONENT OF PYRUVATE DEHYDROGENASE COMPLEX, MITOCHONDRIAL-RELATED"/>
    <property type="match status" value="1"/>
</dbReference>
<comment type="caution">
    <text evidence="12">The sequence shown here is derived from an EMBL/GenBank/DDBJ whole genome shotgun (WGS) entry which is preliminary data.</text>
</comment>
<evidence type="ECO:0000256" key="6">
    <source>
        <dbReference type="ARBA" id="ARBA00025211"/>
    </source>
</evidence>
<dbReference type="SUPFAM" id="SSF47005">
    <property type="entry name" value="Peripheral subunit-binding domain of 2-oxo acid dehydrogenase complex"/>
    <property type="match status" value="1"/>
</dbReference>
<evidence type="ECO:0000256" key="4">
    <source>
        <dbReference type="ARBA" id="ARBA00022823"/>
    </source>
</evidence>
<dbReference type="PROSITE" id="PS51826">
    <property type="entry name" value="PSBD"/>
    <property type="match status" value="1"/>
</dbReference>
<dbReference type="InterPro" id="IPR011053">
    <property type="entry name" value="Single_hybrid_motif"/>
</dbReference>
<dbReference type="SUPFAM" id="SSF51230">
    <property type="entry name" value="Single hybrid motif"/>
    <property type="match status" value="1"/>
</dbReference>
<accession>A0ABQ5LQ85</accession>
<proteinExistence type="inferred from homology"/>
<dbReference type="Gene3D" id="4.10.320.10">
    <property type="entry name" value="E3-binding domain"/>
    <property type="match status" value="1"/>
</dbReference>
<dbReference type="Gene3D" id="2.40.50.100">
    <property type="match status" value="1"/>
</dbReference>
<dbReference type="InterPro" id="IPR003016">
    <property type="entry name" value="2-oxoA_DH_lipoyl-BS"/>
</dbReference>
<evidence type="ECO:0000256" key="2">
    <source>
        <dbReference type="ARBA" id="ARBA00011484"/>
    </source>
</evidence>
<evidence type="ECO:0000256" key="7">
    <source>
        <dbReference type="ARBA" id="ARBA00048370"/>
    </source>
</evidence>
<dbReference type="EC" id="2.3.1.12" evidence="8"/>
<evidence type="ECO:0000259" key="11">
    <source>
        <dbReference type="PROSITE" id="PS51826"/>
    </source>
</evidence>
<dbReference type="InterPro" id="IPR001078">
    <property type="entry name" value="2-oxoacid_DH_actylTfrase"/>
</dbReference>
<feature type="domain" description="Peripheral subunit-binding (PSBD)" evidence="11">
    <location>
        <begin position="128"/>
        <end position="165"/>
    </location>
</feature>
<evidence type="ECO:0000259" key="10">
    <source>
        <dbReference type="PROSITE" id="PS50968"/>
    </source>
</evidence>
<evidence type="ECO:0000313" key="12">
    <source>
        <dbReference type="EMBL" id="GKY87084.1"/>
    </source>
</evidence>
<evidence type="ECO:0000256" key="3">
    <source>
        <dbReference type="ARBA" id="ARBA00022679"/>
    </source>
</evidence>
<feature type="compositionally biased region" description="Low complexity" evidence="9">
    <location>
        <begin position="93"/>
        <end position="102"/>
    </location>
</feature>
<comment type="catalytic activity">
    <reaction evidence="7 8">
        <text>N(6)-[(R)-dihydrolipoyl]-L-lysyl-[protein] + acetyl-CoA = N(6)-[(R)-S(8)-acetyldihydrolipoyl]-L-lysyl-[protein] + CoA</text>
        <dbReference type="Rhea" id="RHEA:17017"/>
        <dbReference type="Rhea" id="RHEA-COMP:10475"/>
        <dbReference type="Rhea" id="RHEA-COMP:10478"/>
        <dbReference type="ChEBI" id="CHEBI:57287"/>
        <dbReference type="ChEBI" id="CHEBI:57288"/>
        <dbReference type="ChEBI" id="CHEBI:83100"/>
        <dbReference type="ChEBI" id="CHEBI:83111"/>
        <dbReference type="EC" id="2.3.1.12"/>
    </reaction>
</comment>
<evidence type="ECO:0000313" key="13">
    <source>
        <dbReference type="Proteomes" id="UP001144205"/>
    </source>
</evidence>
<dbReference type="CDD" id="cd06849">
    <property type="entry name" value="lipoyl_domain"/>
    <property type="match status" value="1"/>
</dbReference>
<dbReference type="Pfam" id="PF00198">
    <property type="entry name" value="2-oxoacid_dh"/>
    <property type="match status" value="1"/>
</dbReference>
<comment type="function">
    <text evidence="6">The pyruvate dehydrogenase complex catalyzes the overall conversion of pyruvate to acetyl-CoA and CO(2). It contains multiple copies of three enzymatic components: pyruvate dehydrogenase (E1), dihydrolipoamide acetyltransferase (E2) and lipoamide dehydrogenase (E3).</text>
</comment>
<feature type="region of interest" description="Disordered" evidence="9">
    <location>
        <begin position="93"/>
        <end position="125"/>
    </location>
</feature>
<dbReference type="InterPro" id="IPR036625">
    <property type="entry name" value="E3-bd_dom_sf"/>
</dbReference>
<evidence type="ECO:0000256" key="5">
    <source>
        <dbReference type="ARBA" id="ARBA00023315"/>
    </source>
</evidence>
<dbReference type="SUPFAM" id="SSF52777">
    <property type="entry name" value="CoA-dependent acyltransferases"/>
    <property type="match status" value="1"/>
</dbReference>
<keyword evidence="12" id="KW-0670">Pyruvate</keyword>
<dbReference type="InterPro" id="IPR045257">
    <property type="entry name" value="E2/Pdx1"/>
</dbReference>
<comment type="similarity">
    <text evidence="1 8">Belongs to the 2-oxoacid dehydrogenase family.</text>
</comment>
<evidence type="ECO:0000256" key="9">
    <source>
        <dbReference type="SAM" id="MobiDB-lite"/>
    </source>
</evidence>
<dbReference type="InterPro" id="IPR006257">
    <property type="entry name" value="LAT1"/>
</dbReference>
<evidence type="ECO:0000256" key="8">
    <source>
        <dbReference type="RuleBase" id="RU361137"/>
    </source>
</evidence>